<sequence>MFRSFLINFFKIPKHPNLIFAEQMSISIKAGMRAGLEGEIETISKGIKKINTQ</sequence>
<name>A0A3R9K155_STRMT</name>
<comment type="caution">
    <text evidence="1">The sequence shown here is derived from an EMBL/GenBank/DDBJ whole genome shotgun (WGS) entry which is preliminary data.</text>
</comment>
<dbReference type="RefSeq" id="WP_185755599.1">
    <property type="nucleotide sequence ID" value="NZ_RJNU01000009.1"/>
</dbReference>
<dbReference type="AlphaFoldDB" id="A0A3R9K155"/>
<organism evidence="1 2">
    <name type="scientific">Streptococcus mitis</name>
    <dbReference type="NCBI Taxonomy" id="28037"/>
    <lineage>
        <taxon>Bacteria</taxon>
        <taxon>Bacillati</taxon>
        <taxon>Bacillota</taxon>
        <taxon>Bacilli</taxon>
        <taxon>Lactobacillales</taxon>
        <taxon>Streptococcaceae</taxon>
        <taxon>Streptococcus</taxon>
        <taxon>Streptococcus mitis group</taxon>
    </lineage>
</organism>
<evidence type="ECO:0000313" key="1">
    <source>
        <dbReference type="EMBL" id="RSJ07673.1"/>
    </source>
</evidence>
<dbReference type="EMBL" id="RJOE01000010">
    <property type="protein sequence ID" value="RSJ07673.1"/>
    <property type="molecule type" value="Genomic_DNA"/>
</dbReference>
<proteinExistence type="predicted"/>
<accession>A0A3R9K155</accession>
<evidence type="ECO:0000313" key="2">
    <source>
        <dbReference type="Proteomes" id="UP000274376"/>
    </source>
</evidence>
<dbReference type="Proteomes" id="UP000274376">
    <property type="component" value="Unassembled WGS sequence"/>
</dbReference>
<reference evidence="1 2" key="1">
    <citation type="submission" date="2018-11" db="EMBL/GenBank/DDBJ databases">
        <title>Species Designations Belie Phenotypic and Genotypic Heterogeneity in Oral Streptococci.</title>
        <authorList>
            <person name="Velsko I."/>
        </authorList>
    </citation>
    <scope>NUCLEOTIDE SEQUENCE [LARGE SCALE GENOMIC DNA]</scope>
    <source>
        <strain evidence="1 2">BCC36</strain>
    </source>
</reference>
<gene>
    <name evidence="1" type="ORF">D8839_05815</name>
</gene>
<protein>
    <submittedName>
        <fullName evidence="1">Uncharacterized protein</fullName>
    </submittedName>
</protein>